<dbReference type="AlphaFoldDB" id="A0AA39GYQ7"/>
<name>A0AA39GYQ7_9BILA</name>
<accession>A0AA39GYQ7</accession>
<evidence type="ECO:0000313" key="1">
    <source>
        <dbReference type="EMBL" id="KAK0396040.1"/>
    </source>
</evidence>
<sequence length="97" mass="10745">MGNVEHFRTDVRSILMNMDHDKVYNTDQSGIQLELRSGPTLTFMGVKQVEVTCQRENALTYNVIIQQEISASGTLQMGIEFSIIAGKSLAHQPCSTA</sequence>
<gene>
    <name evidence="1" type="ORF">QR680_001539</name>
</gene>
<proteinExistence type="predicted"/>
<evidence type="ECO:0000313" key="2">
    <source>
        <dbReference type="Proteomes" id="UP001175271"/>
    </source>
</evidence>
<dbReference type="Proteomes" id="UP001175271">
    <property type="component" value="Unassembled WGS sequence"/>
</dbReference>
<protein>
    <submittedName>
        <fullName evidence="1">Uncharacterized protein</fullName>
    </submittedName>
</protein>
<reference evidence="1" key="1">
    <citation type="submission" date="2023-06" db="EMBL/GenBank/DDBJ databases">
        <title>Genomic analysis of the entomopathogenic nematode Steinernema hermaphroditum.</title>
        <authorList>
            <person name="Schwarz E.M."/>
            <person name="Heppert J.K."/>
            <person name="Baniya A."/>
            <person name="Schwartz H.T."/>
            <person name="Tan C.-H."/>
            <person name="Antoshechkin I."/>
            <person name="Sternberg P.W."/>
            <person name="Goodrich-Blair H."/>
            <person name="Dillman A.R."/>
        </authorList>
    </citation>
    <scope>NUCLEOTIDE SEQUENCE</scope>
    <source>
        <strain evidence="1">PS9179</strain>
        <tissue evidence="1">Whole animal</tissue>
    </source>
</reference>
<keyword evidence="2" id="KW-1185">Reference proteome</keyword>
<organism evidence="1 2">
    <name type="scientific">Steinernema hermaphroditum</name>
    <dbReference type="NCBI Taxonomy" id="289476"/>
    <lineage>
        <taxon>Eukaryota</taxon>
        <taxon>Metazoa</taxon>
        <taxon>Ecdysozoa</taxon>
        <taxon>Nematoda</taxon>
        <taxon>Chromadorea</taxon>
        <taxon>Rhabditida</taxon>
        <taxon>Tylenchina</taxon>
        <taxon>Panagrolaimomorpha</taxon>
        <taxon>Strongyloidoidea</taxon>
        <taxon>Steinernematidae</taxon>
        <taxon>Steinernema</taxon>
    </lineage>
</organism>
<comment type="caution">
    <text evidence="1">The sequence shown here is derived from an EMBL/GenBank/DDBJ whole genome shotgun (WGS) entry which is preliminary data.</text>
</comment>
<dbReference type="EMBL" id="JAUCMV010000005">
    <property type="protein sequence ID" value="KAK0396040.1"/>
    <property type="molecule type" value="Genomic_DNA"/>
</dbReference>